<dbReference type="InterPro" id="IPR010657">
    <property type="entry name" value="ImpA_N"/>
</dbReference>
<evidence type="ECO:0000259" key="2">
    <source>
        <dbReference type="Pfam" id="PF06812"/>
    </source>
</evidence>
<dbReference type="NCBIfam" id="TIGR03363">
    <property type="entry name" value="VI_chp_8"/>
    <property type="match status" value="1"/>
</dbReference>
<feature type="region of interest" description="Disordered" evidence="1">
    <location>
        <begin position="247"/>
        <end position="274"/>
    </location>
</feature>
<dbReference type="EMBL" id="CP049140">
    <property type="protein sequence ID" value="QIE85599.1"/>
    <property type="molecule type" value="Genomic_DNA"/>
</dbReference>
<evidence type="ECO:0000256" key="1">
    <source>
        <dbReference type="SAM" id="MobiDB-lite"/>
    </source>
</evidence>
<dbReference type="PANTHER" id="PTHR37951">
    <property type="entry name" value="CYTOPLASMIC PROTEIN-RELATED"/>
    <property type="match status" value="1"/>
</dbReference>
<dbReference type="AlphaFoldDB" id="A0A6G6IRC1"/>
<protein>
    <submittedName>
        <fullName evidence="3">Type VI secretion system protein TssA</fullName>
    </submittedName>
</protein>
<organism evidence="3 4">
    <name type="scientific">Pseudomonas nitroreducens</name>
    <dbReference type="NCBI Taxonomy" id="46680"/>
    <lineage>
        <taxon>Bacteria</taxon>
        <taxon>Pseudomonadati</taxon>
        <taxon>Pseudomonadota</taxon>
        <taxon>Gammaproteobacteria</taxon>
        <taxon>Pseudomonadales</taxon>
        <taxon>Pseudomonadaceae</taxon>
        <taxon>Pseudomonas</taxon>
    </lineage>
</organism>
<proteinExistence type="predicted"/>
<name>A0A6G6IRC1_PSENT</name>
<dbReference type="KEGG" id="pnt:G5B91_04680"/>
<reference evidence="3 4" key="1">
    <citation type="submission" date="2020-02" db="EMBL/GenBank/DDBJ databases">
        <title>Integrative conjugative elements (ICEs) and plasmids drive adaptation of Pseudomonas nitroreducens strain HBP1 to wastewater environment.</title>
        <authorList>
            <person name="Sentchilo V."/>
            <person name="Carraro N."/>
            <person name="Bertelli C."/>
            <person name="van der Meer J.R."/>
        </authorList>
    </citation>
    <scope>NUCLEOTIDE SEQUENCE [LARGE SCALE GENOMIC DNA]</scope>
    <source>
        <strain evidence="3 4">HBP1</strain>
    </source>
</reference>
<evidence type="ECO:0000313" key="3">
    <source>
        <dbReference type="EMBL" id="QIE85599.1"/>
    </source>
</evidence>
<gene>
    <name evidence="3" type="primary">tssA</name>
    <name evidence="3" type="ORF">G5B91_04680</name>
</gene>
<dbReference type="RefSeq" id="WP_024763006.1">
    <property type="nucleotide sequence ID" value="NZ_CP049140.1"/>
</dbReference>
<feature type="domain" description="ImpA N-terminal" evidence="2">
    <location>
        <begin position="10"/>
        <end position="133"/>
    </location>
</feature>
<feature type="compositionally biased region" description="Polar residues" evidence="1">
    <location>
        <begin position="247"/>
        <end position="268"/>
    </location>
</feature>
<dbReference type="PANTHER" id="PTHR37951:SF1">
    <property type="entry name" value="TYPE VI SECRETION SYSTEM COMPONENT TSSA1"/>
    <property type="match status" value="1"/>
</dbReference>
<dbReference type="InterPro" id="IPR017740">
    <property type="entry name" value="TssA-like"/>
</dbReference>
<sequence>MLAEQVQALLSPLEYTSACGAEIEYDPEYIELQVAAAEKVEQQFGTTIIPAQQPNWSDVAQRAGDLLRRTKDLRVLAYVARASAEIDGLPGYANVLELALRWLELYWKELYPRIQIDGEEDPLPRINAISSLMEIEGVGRALRRAPLAQGDFGRISLREVELYLDKNSYLSGIPGDAQLRQKLISGDTPEINAVRRINTTALALTHLIESHLGTSWTPDFSGMTKPFEQIVRALDELSGTHAISESPATASEYPTEQSAPAPQASGTTLERREQAMQQMESICRYFERYEPGHPAALLIRRAQRLMPLNFMEIIQDLAPESGQTFEHIVGCNAASNSE</sequence>
<dbReference type="Pfam" id="PF06812">
    <property type="entry name" value="ImpA_N"/>
    <property type="match status" value="1"/>
</dbReference>
<evidence type="ECO:0000313" key="4">
    <source>
        <dbReference type="Proteomes" id="UP000501063"/>
    </source>
</evidence>
<dbReference type="Proteomes" id="UP000501063">
    <property type="component" value="Chromosome"/>
</dbReference>
<accession>A0A6G6IRC1</accession>